<dbReference type="AlphaFoldDB" id="A0A0G3H0G5"/>
<dbReference type="STRING" id="571915.CMUST_01215"/>
<dbReference type="RefSeq" id="WP_047260978.1">
    <property type="nucleotide sequence ID" value="NZ_CP011542.1"/>
</dbReference>
<dbReference type="KEGG" id="cmv:CMUST_01215"/>
<sequence length="130" mass="14536">MQFATPQELRLDWVHCPVDLTDEQLNQALENASVWLATLYPALENELPETASKVVRLVVIGMVKRSFMVGRDEGVKSITDTQGPFSTSKQFANPEGSLYITKQERQLLEKALANIGNAYDDFACIESTGW</sequence>
<proteinExistence type="predicted"/>
<protein>
    <submittedName>
        <fullName evidence="1">Phage protein Gp19/Gp15/Gp42</fullName>
    </submittedName>
</protein>
<organism evidence="1 2">
    <name type="scientific">Corynebacterium mustelae</name>
    <dbReference type="NCBI Taxonomy" id="571915"/>
    <lineage>
        <taxon>Bacteria</taxon>
        <taxon>Bacillati</taxon>
        <taxon>Actinomycetota</taxon>
        <taxon>Actinomycetes</taxon>
        <taxon>Mycobacteriales</taxon>
        <taxon>Corynebacteriaceae</taxon>
        <taxon>Corynebacterium</taxon>
    </lineage>
</organism>
<evidence type="ECO:0000313" key="2">
    <source>
        <dbReference type="Proteomes" id="UP000035199"/>
    </source>
</evidence>
<dbReference type="EMBL" id="CP011542">
    <property type="protein sequence ID" value="AKK04592.1"/>
    <property type="molecule type" value="Genomic_DNA"/>
</dbReference>
<evidence type="ECO:0000313" key="1">
    <source>
        <dbReference type="EMBL" id="AKK04592.1"/>
    </source>
</evidence>
<dbReference type="Proteomes" id="UP000035199">
    <property type="component" value="Chromosome"/>
</dbReference>
<dbReference type="PATRIC" id="fig|571915.4.peg.248"/>
<accession>A0A0G3H0G5</accession>
<name>A0A0G3H0G5_9CORY</name>
<keyword evidence="2" id="KW-1185">Reference proteome</keyword>
<dbReference type="OrthoDB" id="3194840at2"/>
<gene>
    <name evidence="1" type="ORF">CMUST_01215</name>
</gene>
<reference evidence="1 2" key="1">
    <citation type="journal article" date="2015" name="Genome Announc.">
        <title>Complete Genome Sequence of the Type Strain Corynebacterium mustelae DSM 45274, Isolated from Various Tissues of a Male Ferret with Lethal Sepsis.</title>
        <authorList>
            <person name="Ruckert C."/>
            <person name="Eimer J."/>
            <person name="Winkler A."/>
            <person name="Tauch A."/>
        </authorList>
    </citation>
    <scope>NUCLEOTIDE SEQUENCE [LARGE SCALE GENOMIC DNA]</scope>
    <source>
        <strain evidence="1 2">DSM 45274</strain>
    </source>
</reference>
<reference evidence="2" key="2">
    <citation type="submission" date="2015-05" db="EMBL/GenBank/DDBJ databases">
        <title>Complete genome sequence of Corynebacterium mustelae DSM 45274, isolated from various tissues of a male ferret with lethal sepsis.</title>
        <authorList>
            <person name="Ruckert C."/>
            <person name="Albersmeier A."/>
            <person name="Winkler A."/>
            <person name="Tauch A."/>
        </authorList>
    </citation>
    <scope>NUCLEOTIDE SEQUENCE [LARGE SCALE GENOMIC DNA]</scope>
    <source>
        <strain evidence="2">DSM 45274</strain>
    </source>
</reference>